<evidence type="ECO:0000259" key="9">
    <source>
        <dbReference type="PROSITE" id="PS50865"/>
    </source>
</evidence>
<evidence type="ECO:0000256" key="7">
    <source>
        <dbReference type="PROSITE-ProRule" id="PRU00134"/>
    </source>
</evidence>
<dbReference type="Pfam" id="PF12796">
    <property type="entry name" value="Ank_2"/>
    <property type="match status" value="1"/>
</dbReference>
<feature type="repeat" description="ANK" evidence="6">
    <location>
        <begin position="140"/>
        <end position="173"/>
    </location>
</feature>
<evidence type="ECO:0000256" key="1">
    <source>
        <dbReference type="ARBA" id="ARBA00022723"/>
    </source>
</evidence>
<dbReference type="PROSITE" id="PS01360">
    <property type="entry name" value="ZF_MYND_1"/>
    <property type="match status" value="1"/>
</dbReference>
<evidence type="ECO:0000313" key="12">
    <source>
        <dbReference type="Proteomes" id="UP000265515"/>
    </source>
</evidence>
<evidence type="ECO:0000256" key="4">
    <source>
        <dbReference type="ARBA" id="ARBA00022833"/>
    </source>
</evidence>
<feature type="domain" description="MYND-type" evidence="9">
    <location>
        <begin position="430"/>
        <end position="467"/>
    </location>
</feature>
<dbReference type="SUPFAM" id="SSF144232">
    <property type="entry name" value="HIT/MYND zinc finger-like"/>
    <property type="match status" value="1"/>
</dbReference>
<dbReference type="InterPro" id="IPR002893">
    <property type="entry name" value="Znf_MYND"/>
</dbReference>
<keyword evidence="12" id="KW-1185">Reference proteome</keyword>
<evidence type="ECO:0000313" key="10">
    <source>
        <dbReference type="EMBL" id="GBG93430.1"/>
    </source>
</evidence>
<dbReference type="SUPFAM" id="SSF48403">
    <property type="entry name" value="Ankyrin repeat"/>
    <property type="match status" value="1"/>
</dbReference>
<organism evidence="11 12">
    <name type="scientific">Chara braunii</name>
    <name type="common">Braun's stonewort</name>
    <dbReference type="NCBI Taxonomy" id="69332"/>
    <lineage>
        <taxon>Eukaryota</taxon>
        <taxon>Viridiplantae</taxon>
        <taxon>Streptophyta</taxon>
        <taxon>Charophyceae</taxon>
        <taxon>Charales</taxon>
        <taxon>Characeae</taxon>
        <taxon>Chara</taxon>
    </lineage>
</organism>
<reference evidence="11 12" key="1">
    <citation type="journal article" date="2018" name="Cell">
        <title>The Chara Genome: Secondary Complexity and Implications for Plant Terrestrialization.</title>
        <authorList>
            <person name="Nishiyama T."/>
            <person name="Sakayama H."/>
            <person name="Vries J.D."/>
            <person name="Buschmann H."/>
            <person name="Saint-Marcoux D."/>
            <person name="Ullrich K.K."/>
            <person name="Haas F.B."/>
            <person name="Vanderstraeten L."/>
            <person name="Becker D."/>
            <person name="Lang D."/>
            <person name="Vosolsobe S."/>
            <person name="Rombauts S."/>
            <person name="Wilhelmsson P.K.I."/>
            <person name="Janitza P."/>
            <person name="Kern R."/>
            <person name="Heyl A."/>
            <person name="Rumpler F."/>
            <person name="Villalobos L.I.A.C."/>
            <person name="Clay J.M."/>
            <person name="Skokan R."/>
            <person name="Toyoda A."/>
            <person name="Suzuki Y."/>
            <person name="Kagoshima H."/>
            <person name="Schijlen E."/>
            <person name="Tajeshwar N."/>
            <person name="Catarino B."/>
            <person name="Hetherington A.J."/>
            <person name="Saltykova A."/>
            <person name="Bonnot C."/>
            <person name="Breuninger H."/>
            <person name="Symeonidi A."/>
            <person name="Radhakrishnan G.V."/>
            <person name="Van Nieuwerburgh F."/>
            <person name="Deforce D."/>
            <person name="Chang C."/>
            <person name="Karol K.G."/>
            <person name="Hedrich R."/>
            <person name="Ulvskov P."/>
            <person name="Glockner G."/>
            <person name="Delwiche C.F."/>
            <person name="Petrasek J."/>
            <person name="Van de Peer Y."/>
            <person name="Friml J."/>
            <person name="Beilby M."/>
            <person name="Dolan L."/>
            <person name="Kohara Y."/>
            <person name="Sugano S."/>
            <person name="Fujiyama A."/>
            <person name="Delaux P.-M."/>
            <person name="Quint M."/>
            <person name="TheiBen G."/>
            <person name="Hagemann M."/>
            <person name="Harholt J."/>
            <person name="Dunand C."/>
            <person name="Zachgo S."/>
            <person name="Langdale J."/>
            <person name="Maumus F."/>
            <person name="Straeten D.V.D."/>
            <person name="Gould S.B."/>
            <person name="Rensing S.A."/>
        </authorList>
    </citation>
    <scope>NUCLEOTIDE SEQUENCE [LARGE SCALE GENOMIC DNA]</scope>
    <source>
        <strain evidence="11 12">S276</strain>
    </source>
</reference>
<feature type="region of interest" description="Disordered" evidence="8">
    <location>
        <begin position="392"/>
        <end position="420"/>
    </location>
</feature>
<evidence type="ECO:0000256" key="8">
    <source>
        <dbReference type="SAM" id="MobiDB-lite"/>
    </source>
</evidence>
<evidence type="ECO:0000256" key="2">
    <source>
        <dbReference type="ARBA" id="ARBA00022737"/>
    </source>
</evidence>
<dbReference type="AlphaFoldDB" id="A0A388MFV7"/>
<dbReference type="Gramene" id="GBG93430">
    <property type="protein sequence ID" value="GBG93430"/>
    <property type="gene ID" value="CBR_g69952"/>
</dbReference>
<dbReference type="PANTHER" id="PTHR24171">
    <property type="entry name" value="ANKYRIN REPEAT DOMAIN-CONTAINING PROTEIN 39-RELATED"/>
    <property type="match status" value="1"/>
</dbReference>
<name>A0A388MFV7_CHABU</name>
<keyword evidence="3 7" id="KW-0863">Zinc-finger</keyword>
<protein>
    <recommendedName>
        <fullName evidence="9">MYND-type domain-containing protein</fullName>
    </recommendedName>
</protein>
<feature type="compositionally biased region" description="Basic and acidic residues" evidence="8">
    <location>
        <begin position="473"/>
        <end position="485"/>
    </location>
</feature>
<dbReference type="InterPro" id="IPR036770">
    <property type="entry name" value="Ankyrin_rpt-contain_sf"/>
</dbReference>
<evidence type="ECO:0000256" key="3">
    <source>
        <dbReference type="ARBA" id="ARBA00022771"/>
    </source>
</evidence>
<proteinExistence type="predicted"/>
<feature type="region of interest" description="Disordered" evidence="8">
    <location>
        <begin position="466"/>
        <end position="487"/>
    </location>
</feature>
<evidence type="ECO:0000256" key="6">
    <source>
        <dbReference type="PROSITE-ProRule" id="PRU00023"/>
    </source>
</evidence>
<sequence>MAGTQQDKDMLYGDGDQSPVAGWASTKMRAEAGERLIQFSPWILQDVLHCSVFCGRVEHVKQLMDLAENCSGKGTGATVEKWLDKREPSNRLSVLHLVLLGKFMVELGLGPSPPEGPIQYIKLAEYLISKGARVNARDWCGQTPLHYATGRCPQLEIARMLVDNGADVDAKDRMGVVPIADAVFYSHVECCRFLVDIGADPSIKNAVGLTAVDMCNQPGCPTYKLQKILACAKTGRRSRSRQRDGAGKNMAGKGSQSTANPNVRAGGSVPVENATESCSNTVDAEERSGISGGDVSGLTQCGKDCDADNSPAASSTTEREGCSNVDGNGSGIVECKRRGGRDVDAEPEDDYSLWTIQKLLRHLEAAGVNIDDCLEKTELVAKARELGWGRRDVKSRPAAENGGSGGNGRNASVPANGEKSGSATVRKEQCSYCKKKGAVLKCSRCKTTFYCNQACQKAHWSVHKRQCPPKMKRPGESEKVKDKETSVTVDVTSDSDKEQFLSFHLASFLKGRGPIGINTRSTENAPGGNFKVKIQTAVWSHDTDDVSAFPMLCYNKDRSFHCTIPPSNEHYSRIHDVIAEKGCGGIKAYFDAFVPRKGQLTVLLDSVVSWKDW</sequence>
<dbReference type="OrthoDB" id="341259at2759"/>
<evidence type="ECO:0000256" key="5">
    <source>
        <dbReference type="ARBA" id="ARBA00023043"/>
    </source>
</evidence>
<evidence type="ECO:0000313" key="11">
    <source>
        <dbReference type="EMBL" id="GBG93441.1"/>
    </source>
</evidence>
<dbReference type="STRING" id="69332.A0A388MFV7"/>
<dbReference type="Proteomes" id="UP000265515">
    <property type="component" value="Unassembled WGS sequence"/>
</dbReference>
<dbReference type="GO" id="GO:0008270">
    <property type="term" value="F:zinc ion binding"/>
    <property type="evidence" value="ECO:0007669"/>
    <property type="project" value="UniProtKB-KW"/>
</dbReference>
<dbReference type="PROSITE" id="PS50865">
    <property type="entry name" value="ZF_MYND_2"/>
    <property type="match status" value="1"/>
</dbReference>
<gene>
    <name evidence="10" type="ORF">CBR_g69952</name>
    <name evidence="11" type="ORF">CBR_g70238</name>
</gene>
<dbReference type="EMBL" id="BFEA01001773">
    <property type="protein sequence ID" value="GBG93430.1"/>
    <property type="molecule type" value="Genomic_DNA"/>
</dbReference>
<dbReference type="SMART" id="SM00248">
    <property type="entry name" value="ANK"/>
    <property type="match status" value="4"/>
</dbReference>
<dbReference type="PROSITE" id="PS50297">
    <property type="entry name" value="ANK_REP_REGION"/>
    <property type="match status" value="1"/>
</dbReference>
<dbReference type="InterPro" id="IPR002110">
    <property type="entry name" value="Ankyrin_rpt"/>
</dbReference>
<accession>A0A388MFV7</accession>
<keyword evidence="4" id="KW-0862">Zinc</keyword>
<keyword evidence="2" id="KW-0677">Repeat</keyword>
<keyword evidence="5 6" id="KW-0040">ANK repeat</keyword>
<dbReference type="Gramene" id="GBG93441">
    <property type="protein sequence ID" value="GBG93441"/>
    <property type="gene ID" value="CBR_g70238"/>
</dbReference>
<dbReference type="Gene3D" id="1.25.40.20">
    <property type="entry name" value="Ankyrin repeat-containing domain"/>
    <property type="match status" value="1"/>
</dbReference>
<dbReference type="Pfam" id="PF01753">
    <property type="entry name" value="zf-MYND"/>
    <property type="match status" value="1"/>
</dbReference>
<dbReference type="EMBL" id="BFEA01001801">
    <property type="protein sequence ID" value="GBG93441.1"/>
    <property type="molecule type" value="Genomic_DNA"/>
</dbReference>
<dbReference type="PANTHER" id="PTHR24171:SF10">
    <property type="entry name" value="ANKYRIN REPEAT DOMAIN-CONTAINING PROTEIN 29-LIKE"/>
    <property type="match status" value="1"/>
</dbReference>
<feature type="region of interest" description="Disordered" evidence="8">
    <location>
        <begin position="234"/>
        <end position="295"/>
    </location>
</feature>
<feature type="region of interest" description="Disordered" evidence="8">
    <location>
        <begin position="307"/>
        <end position="328"/>
    </location>
</feature>
<keyword evidence="1" id="KW-0479">Metal-binding</keyword>
<dbReference type="PROSITE" id="PS50088">
    <property type="entry name" value="ANK_REPEAT"/>
    <property type="match status" value="1"/>
</dbReference>
<dbReference type="Gene3D" id="6.10.140.2220">
    <property type="match status" value="1"/>
</dbReference>
<comment type="caution">
    <text evidence="11">The sequence shown here is derived from an EMBL/GenBank/DDBJ whole genome shotgun (WGS) entry which is preliminary data.</text>
</comment>